<keyword evidence="10" id="KW-0067">ATP-binding</keyword>
<feature type="domain" description="Aminoacyl-transfer RNA synthetases class-II family profile" evidence="21">
    <location>
        <begin position="345"/>
        <end position="660"/>
    </location>
</feature>
<feature type="compositionally biased region" description="Basic and acidic residues" evidence="20">
    <location>
        <begin position="39"/>
        <end position="56"/>
    </location>
</feature>
<dbReference type="InterPro" id="IPR014721">
    <property type="entry name" value="Ribsml_uS5_D2-typ_fold_subgr"/>
</dbReference>
<dbReference type="PROSITE" id="PS50880">
    <property type="entry name" value="TOPRIM"/>
    <property type="match status" value="1"/>
</dbReference>
<dbReference type="InterPro" id="IPR013760">
    <property type="entry name" value="Topo_IIA-like_dom_sf"/>
</dbReference>
<dbReference type="FunFam" id="3.40.50.670:FF:000001">
    <property type="entry name" value="DNA topoisomerase 2"/>
    <property type="match status" value="2"/>
</dbReference>
<dbReference type="CDD" id="cd00187">
    <property type="entry name" value="TOP4c"/>
    <property type="match status" value="1"/>
</dbReference>
<comment type="function">
    <text evidence="17">Control of topological states of DNA by transient breakage and subsequent rejoining of DNA strands. Topoisomerase II makes double-strand breaks.</text>
</comment>
<dbReference type="PROSITE" id="PS52040">
    <property type="entry name" value="TOPO_IIA"/>
    <property type="match status" value="1"/>
</dbReference>
<dbReference type="Pfam" id="PF01751">
    <property type="entry name" value="Toprim"/>
    <property type="match status" value="1"/>
</dbReference>
<feature type="compositionally biased region" description="Low complexity" evidence="20">
    <location>
        <begin position="981"/>
        <end position="1009"/>
    </location>
</feature>
<dbReference type="SUPFAM" id="SSF55874">
    <property type="entry name" value="ATPase domain of HSP90 chaperone/DNA topoisomerase II/histidine kinase"/>
    <property type="match status" value="1"/>
</dbReference>
<dbReference type="PRINTS" id="PR01158">
    <property type="entry name" value="TOPISMRASEII"/>
</dbReference>
<dbReference type="GO" id="GO:0003677">
    <property type="term" value="F:DNA binding"/>
    <property type="evidence" value="ECO:0007669"/>
    <property type="project" value="UniProtKB-UniRule"/>
</dbReference>
<keyword evidence="19" id="KW-0175">Coiled coil</keyword>
<dbReference type="FunFam" id="3.30.230.10:FF:000008">
    <property type="entry name" value="DNA topoisomerase 2"/>
    <property type="match status" value="1"/>
</dbReference>
<dbReference type="GO" id="GO:0000712">
    <property type="term" value="P:resolution of meiotic recombination intermediates"/>
    <property type="evidence" value="ECO:0007669"/>
    <property type="project" value="TreeGrafter"/>
</dbReference>
<dbReference type="InterPro" id="IPR050634">
    <property type="entry name" value="DNA_Topoisomerase_II"/>
</dbReference>
<comment type="cofactor">
    <cofactor evidence="2">
        <name>Ca(2+)</name>
        <dbReference type="ChEBI" id="CHEBI:29108"/>
    </cofactor>
</comment>
<evidence type="ECO:0000256" key="18">
    <source>
        <dbReference type="PROSITE-ProRule" id="PRU01384"/>
    </source>
</evidence>
<feature type="compositionally biased region" description="Acidic residues" evidence="20">
    <location>
        <begin position="2242"/>
        <end position="2259"/>
    </location>
</feature>
<evidence type="ECO:0000256" key="13">
    <source>
        <dbReference type="ARBA" id="ARBA00023125"/>
    </source>
</evidence>
<dbReference type="FunFam" id="3.90.199.10:FF:000002">
    <property type="entry name" value="DNA topoisomerase 2"/>
    <property type="match status" value="1"/>
</dbReference>
<dbReference type="PANTHER" id="PTHR10169:SF38">
    <property type="entry name" value="DNA TOPOISOMERASE 2"/>
    <property type="match status" value="1"/>
</dbReference>
<keyword evidence="11" id="KW-0460">Magnesium</keyword>
<evidence type="ECO:0000256" key="8">
    <source>
        <dbReference type="ARBA" id="ARBA00022723"/>
    </source>
</evidence>
<dbReference type="InterPro" id="IPR018811">
    <property type="entry name" value="MRX11"/>
</dbReference>
<evidence type="ECO:0000256" key="1">
    <source>
        <dbReference type="ARBA" id="ARBA00000185"/>
    </source>
</evidence>
<sequence length="2299" mass="255795">MSYRHPTGPIWRALIGSSRAMRPAWTIQASALRHASTSKWREQHKHGIDKGADRETPVAFSSDRAETSIEDGPSSPSAQKPRKLPPLVPGRGVSDDFINEARRDMQMRKMVYDEADFKWLREARSQIYTMNLKHTELATEHKALTTELNRTFQLAAAAVKKPKQKKGKKSKSAANKEEDANDGATSESAPASAQDEDPAKKMMEEAQEKTRQLRDRAKQVKAELVVISKQLEELRERSLQIRLSWPNNCHPDVPIGPEENAVVVSVKDPLNLLPTQFDAMKESWNKSAIQIKDFPPGPPPNPKREHLTVAQYARHAEVDTMSGLLATGSSWPYLLGNLSMLEHALTQYAMSKVVKKGFLAVSPPDVVRADLADRCGFRPRDEKARQTYFIEGVPRKKLQNEASAKQADEEASNASGELCLAATAEIPLAGLLAGRLFERFSKVRTTSSAKSHRSLIEGTYLPIKLAALGHAFRAEAGARGSDTRGLYRVHQFSKVEMFVVTKGFQNRSDEMLEELRDIQEEVISGLGLPYRVLDMPTEELGASAYRKYDIEVWMPGRGSWGEVSSASNCTAYQALRLGIRQKRGPPASSSTSADDPADRASDEASDKVSESSLDKASPQPPSEGASYPLHTLNATAAAIPRLIVAILENHGLDKGKLVLPDTLKPFWLAGEHDRNVTWRYTGKLKGPPRSRLQRALMRVRSIARKNGTDAPTMVASFLILHELTALVPLVVLFYVFGALGVGTAVLQWLLGDADPSAEDESMGARLRSWARRKEERFERYCRRKGYLGFEKQDAQTIEQAQDVGDTSRVAASFANMVAAYILVKALIPLRIGASVALAAPFSRTVLEPLKGVTRRIFRRPAAVTPNAAAGILDSQRTFIIPFNSWLPGAAALLSTTTTNLTLRRGSSIGAAWLSRSLPSVSPSHLSPVYPWAAPSVSALLPALASPSSFRSFAATTVKMSDYESDASDSFALPAPTKKAPAKAKTAAAKPKAAANGAAKPAAAKANGVAKPKKQPLAKRNSNGADSDNDVSMMDSEADVSFQPPPPTKSANSKSASETYQKLSQLEHILKRPDTYIGSVEKHTEKLWVYDKTKQQMAYRETTYVPGFYKIFDEILVNAADNKARDPNMTHLKVDINREENSIMVWNNGHGIPVEMHDKERVYIPELIFGHLLTSSNYDDNEAKVTGGRNGYGAKLANIYSTEFTVETADSKNQCKYKQTFSRNMHDKGKPKITPHKRQDEYTSITFKPDLALFGMDSIDDHMEALMLKRVYDMAGTVKGIKVTLNGELLKIKSFKQYVEMYVTAINELGGSADQGENGAADMPVGATAKPAIIYESTVDKGRNWEVAFAVSDGEFRQVSFVNNIATIKGGKHVDHVADQVITRLIEHVKKDKKTGKVLPNQVRQQLWVFVNCQIVNPTFDGQTKETLTLKQSAFGSKWTLTDEFARKVIKSGVVDNIVSFARYKQDQALKKTDGHKRTRITNIPKLEDANNAGGRKARDCTLILTEGDSAKALAVSGLVEVGRDNYGVFPLRGKLLNVREASHDQIMKNSEIKAIKEILGLQHGKQYLDVNSLRYGSIMIMTDQDHDGSHIKGLIINFLDHFYPSLLKIPGFLVEFITPIVKCTKGKQELSFFTIPEYMTWKEQHNNGKGWRIKYFKGLGTSDSQDAKKYFRAMDKHMLPFDVTKDGDRELIDLAFNKKKADDRKEWLRQFRPGTYLDHNIDTIPYADFINKELILFSMADNLRSIPSAVDGLKPGQRKVIFGTFNRRGDGEIKVAQLVGHIIGTTAYHHGDASLTMTIVGLAQNFVGSNNVNLLEPRGQFGTRLLGGKDAASARYIFTALPKITRALFPQADDALLNFLDDDGQSIEPEWYMPVVPQVLMNGAEGIGTGWSTSVPNYNPHEIVANIRRRMAGEEVVPMKPWYRGFTGDIDEVAPGRFKVSGRVTQIDDKTYEITELPIRTWTSTYKEGLEERIVSTEKVPATIKDYKEYHTESTVHFIVELTAKGQAEIADKGVEAFFKMSAQISTTNMVLFDQDGKIKKYSTPEEILEDFYLLRLSYYQKRKEHLVDQLKLMYDRLSNQARFVQMIINRQLVVSNRKRADIVADLRENDFRPFPKQGKAAVAAEIEDAEPVDESDISADSDYDYLLNMAIYNLTKEKVDKLLNERNAKEEELRVLIGRTPQNLWDEDLTNFLGFWDEMLAEDERRLKDVSFKVQKGKQVKKVAPKGGAARRVLKKPLNSDGEEEDDVAMDGLDDSEDDFKPAAPKKKTTAAKASPARKRAAADALDDDDMAQQGLLV</sequence>
<dbReference type="InterPro" id="IPR001241">
    <property type="entry name" value="Topo_IIA"/>
</dbReference>
<comment type="similarity">
    <text evidence="4">Belongs to the type II topoisomerase family.</text>
</comment>
<dbReference type="SUPFAM" id="SSF54211">
    <property type="entry name" value="Ribosomal protein S5 domain 2-like"/>
    <property type="match status" value="1"/>
</dbReference>
<dbReference type="InterPro" id="IPR002205">
    <property type="entry name" value="Topo_IIA_dom_A"/>
</dbReference>
<dbReference type="Pfam" id="PF00587">
    <property type="entry name" value="tRNA-synt_2b"/>
    <property type="match status" value="1"/>
</dbReference>
<evidence type="ECO:0000256" key="7">
    <source>
        <dbReference type="ARBA" id="ARBA00022598"/>
    </source>
</evidence>
<evidence type="ECO:0000256" key="14">
    <source>
        <dbReference type="ARBA" id="ARBA00023146"/>
    </source>
</evidence>
<feature type="domain" description="Topo IIA-type catalytic" evidence="23">
    <location>
        <begin position="1746"/>
        <end position="2190"/>
    </location>
</feature>
<dbReference type="Gene3D" id="1.10.268.10">
    <property type="entry name" value="Topoisomerase, domain 3"/>
    <property type="match status" value="1"/>
</dbReference>
<dbReference type="SUPFAM" id="SSF55681">
    <property type="entry name" value="Class II aaRS and biotin synthetases"/>
    <property type="match status" value="1"/>
</dbReference>
<dbReference type="SMART" id="SM00433">
    <property type="entry name" value="TOP2c"/>
    <property type="match status" value="1"/>
</dbReference>
<dbReference type="STRING" id="1151754.M9LUR2"/>
<dbReference type="Pfam" id="PF16898">
    <property type="entry name" value="TOPRIM_C"/>
    <property type="match status" value="1"/>
</dbReference>
<evidence type="ECO:0000256" key="20">
    <source>
        <dbReference type="SAM" id="MobiDB-lite"/>
    </source>
</evidence>
<evidence type="ECO:0000256" key="17">
    <source>
        <dbReference type="ARBA" id="ARBA00053943"/>
    </source>
</evidence>
<dbReference type="GO" id="GO:0006418">
    <property type="term" value="P:tRNA aminoacylation for protein translation"/>
    <property type="evidence" value="ECO:0007669"/>
    <property type="project" value="InterPro"/>
</dbReference>
<evidence type="ECO:0000256" key="3">
    <source>
        <dbReference type="ARBA" id="ARBA00001946"/>
    </source>
</evidence>
<dbReference type="Gene3D" id="3.30.1360.40">
    <property type="match status" value="1"/>
</dbReference>
<dbReference type="InterPro" id="IPR045864">
    <property type="entry name" value="aa-tRNA-synth_II/BPL/LPL"/>
</dbReference>
<dbReference type="CDD" id="cd16930">
    <property type="entry name" value="HATPase_TopII-like"/>
    <property type="match status" value="1"/>
</dbReference>
<dbReference type="InterPro" id="IPR013758">
    <property type="entry name" value="Topo_IIA_A/C_ab"/>
</dbReference>
<dbReference type="FunFam" id="3.30.1490.30:FF:000001">
    <property type="entry name" value="DNA topoisomerase 2"/>
    <property type="match status" value="1"/>
</dbReference>
<evidence type="ECO:0000256" key="12">
    <source>
        <dbReference type="ARBA" id="ARBA00023029"/>
    </source>
</evidence>
<dbReference type="Gene3D" id="3.30.1490.30">
    <property type="match status" value="1"/>
</dbReference>
<evidence type="ECO:0000256" key="19">
    <source>
        <dbReference type="SAM" id="Coils"/>
    </source>
</evidence>
<keyword evidence="9" id="KW-0547">Nucleotide-binding</keyword>
<dbReference type="Gene3D" id="3.30.930.10">
    <property type="entry name" value="Bira Bifunctional Protein, Domain 2"/>
    <property type="match status" value="1"/>
</dbReference>
<dbReference type="SMART" id="SM00434">
    <property type="entry name" value="TOP4c"/>
    <property type="match status" value="1"/>
</dbReference>
<evidence type="ECO:0000259" key="22">
    <source>
        <dbReference type="PROSITE" id="PS50880"/>
    </source>
</evidence>
<feature type="compositionally biased region" description="Basic residues" evidence="20">
    <location>
        <begin position="2265"/>
        <end position="2281"/>
    </location>
</feature>
<dbReference type="InterPro" id="IPR013757">
    <property type="entry name" value="Topo_IIA_A_a_sf"/>
</dbReference>
<dbReference type="Pfam" id="PF02518">
    <property type="entry name" value="HATPase_c"/>
    <property type="match status" value="1"/>
</dbReference>
<evidence type="ECO:0000256" key="16">
    <source>
        <dbReference type="ARBA" id="ARBA00031138"/>
    </source>
</evidence>
<dbReference type="InterPro" id="IPR006195">
    <property type="entry name" value="aa-tRNA-synth_II"/>
</dbReference>
<dbReference type="Gene3D" id="3.30.565.10">
    <property type="entry name" value="Histidine kinase-like ATPase, C-terminal domain"/>
    <property type="match status" value="1"/>
</dbReference>
<evidence type="ECO:0000256" key="6">
    <source>
        <dbReference type="ARBA" id="ARBA00019635"/>
    </source>
</evidence>
<dbReference type="OrthoDB" id="276498at2759"/>
<dbReference type="PROSITE" id="PS50862">
    <property type="entry name" value="AA_TRNA_LIGASE_II"/>
    <property type="match status" value="1"/>
</dbReference>
<dbReference type="FunFam" id="3.30.1360.40:FF:000003">
    <property type="entry name" value="DNA topoisomerase 2"/>
    <property type="match status" value="1"/>
</dbReference>
<reference evidence="25" key="1">
    <citation type="journal article" date="2013" name="Genome Announc.">
        <title>Genome sequence of the basidiomycetous yeast Pseudozyma antarctica T-34, a producer of the glycolipid biosurfactants mannosylerythritol lipids.</title>
        <authorList>
            <person name="Morita T."/>
            <person name="Koike H."/>
            <person name="Koyama Y."/>
            <person name="Hagiwara H."/>
            <person name="Ito E."/>
            <person name="Fukuoka T."/>
            <person name="Imura T."/>
            <person name="Machida M."/>
            <person name="Kitamoto D."/>
        </authorList>
    </citation>
    <scope>NUCLEOTIDE SEQUENCE [LARGE SCALE GENOMIC DNA]</scope>
    <source>
        <strain evidence="25">T-34</strain>
    </source>
</reference>
<dbReference type="Gene3D" id="3.40.50.670">
    <property type="match status" value="1"/>
</dbReference>
<evidence type="ECO:0000256" key="10">
    <source>
        <dbReference type="ARBA" id="ARBA00022840"/>
    </source>
</evidence>
<comment type="cofactor">
    <cofactor evidence="3">
        <name>Mg(2+)</name>
        <dbReference type="ChEBI" id="CHEBI:18420"/>
    </cofactor>
</comment>
<keyword evidence="14" id="KW-0030">Aminoacyl-tRNA synthetase</keyword>
<dbReference type="GO" id="GO:0006265">
    <property type="term" value="P:DNA topological change"/>
    <property type="evidence" value="ECO:0007669"/>
    <property type="project" value="UniProtKB-UniRule"/>
</dbReference>
<dbReference type="GO" id="GO:0046872">
    <property type="term" value="F:metal ion binding"/>
    <property type="evidence" value="ECO:0007669"/>
    <property type="project" value="UniProtKB-KW"/>
</dbReference>
<feature type="compositionally biased region" description="Low complexity" evidence="20">
    <location>
        <begin position="585"/>
        <end position="594"/>
    </location>
</feature>
<dbReference type="InterPro" id="IPR018522">
    <property type="entry name" value="TopoIIA_CS"/>
</dbReference>
<dbReference type="Gene3D" id="3.30.230.10">
    <property type="match status" value="1"/>
</dbReference>
<evidence type="ECO:0000313" key="25">
    <source>
        <dbReference type="Proteomes" id="UP000011976"/>
    </source>
</evidence>
<dbReference type="EMBL" id="DF196774">
    <property type="protein sequence ID" value="GAC73099.1"/>
    <property type="molecule type" value="Genomic_DNA"/>
</dbReference>
<name>M9LUR2_PSEA3</name>
<feature type="region of interest" description="Disordered" evidence="20">
    <location>
        <begin position="580"/>
        <end position="628"/>
    </location>
</feature>
<keyword evidence="13 18" id="KW-0238">DNA-binding</keyword>
<feature type="region of interest" description="Disordered" evidence="20">
    <location>
        <begin position="2236"/>
        <end position="2299"/>
    </location>
</feature>
<keyword evidence="7" id="KW-0436">Ligase</keyword>
<evidence type="ECO:0000256" key="15">
    <source>
        <dbReference type="ARBA" id="ARBA00023235"/>
    </source>
</evidence>
<dbReference type="PANTHER" id="PTHR10169">
    <property type="entry name" value="DNA TOPOISOMERASE/GYRASE"/>
    <property type="match status" value="1"/>
</dbReference>
<dbReference type="GO" id="GO:0004812">
    <property type="term" value="F:aminoacyl-tRNA ligase activity"/>
    <property type="evidence" value="ECO:0007669"/>
    <property type="project" value="UniProtKB-KW"/>
</dbReference>
<dbReference type="InterPro" id="IPR003594">
    <property type="entry name" value="HATPase_dom"/>
</dbReference>
<feature type="compositionally biased region" description="Basic and acidic residues" evidence="20">
    <location>
        <begin position="197"/>
        <end position="217"/>
    </location>
</feature>
<dbReference type="PROSITE" id="PS00177">
    <property type="entry name" value="TOPOISOMERASE_II"/>
    <property type="match status" value="1"/>
</dbReference>
<dbReference type="Pfam" id="PF00204">
    <property type="entry name" value="DNA_gyraseB"/>
    <property type="match status" value="1"/>
</dbReference>
<feature type="compositionally biased region" description="Basic and acidic residues" evidence="20">
    <location>
        <begin position="596"/>
        <end position="613"/>
    </location>
</feature>
<dbReference type="InterPro" id="IPR031660">
    <property type="entry name" value="TOPRIM_C"/>
</dbReference>
<dbReference type="InterPro" id="IPR034157">
    <property type="entry name" value="TOPRIM_TopoII"/>
</dbReference>
<accession>M9LUR2</accession>
<dbReference type="InterPro" id="IPR001154">
    <property type="entry name" value="TopoII_euk"/>
</dbReference>
<feature type="region of interest" description="Disordered" evidence="20">
    <location>
        <begin position="158"/>
        <end position="217"/>
    </location>
</feature>
<dbReference type="InterPro" id="IPR013759">
    <property type="entry name" value="Topo_IIA_B_C"/>
</dbReference>
<dbReference type="GO" id="GO:0005524">
    <property type="term" value="F:ATP binding"/>
    <property type="evidence" value="ECO:0007669"/>
    <property type="project" value="UniProtKB-KW"/>
</dbReference>
<dbReference type="Pfam" id="PF10306">
    <property type="entry name" value="FLILHELTA"/>
    <property type="match status" value="1"/>
</dbReference>
<dbReference type="InterPro" id="IPR006171">
    <property type="entry name" value="TOPRIM_dom"/>
</dbReference>
<feature type="region of interest" description="Disordered" evidence="20">
    <location>
        <begin position="981"/>
        <end position="1059"/>
    </location>
</feature>
<dbReference type="Gene3D" id="3.90.199.10">
    <property type="entry name" value="Topoisomerase II, domain 5"/>
    <property type="match status" value="1"/>
</dbReference>
<evidence type="ECO:0000256" key="5">
    <source>
        <dbReference type="ARBA" id="ARBA00012895"/>
    </source>
</evidence>
<evidence type="ECO:0000259" key="21">
    <source>
        <dbReference type="PROSITE" id="PS50862"/>
    </source>
</evidence>
<evidence type="ECO:0000256" key="9">
    <source>
        <dbReference type="ARBA" id="ARBA00022741"/>
    </source>
</evidence>
<evidence type="ECO:0000256" key="11">
    <source>
        <dbReference type="ARBA" id="ARBA00022842"/>
    </source>
</evidence>
<evidence type="ECO:0000256" key="2">
    <source>
        <dbReference type="ARBA" id="ARBA00001913"/>
    </source>
</evidence>
<dbReference type="InterPro" id="IPR020568">
    <property type="entry name" value="Ribosomal_Su5_D2-typ_SF"/>
</dbReference>
<dbReference type="InterPro" id="IPR036890">
    <property type="entry name" value="HATPase_C_sf"/>
</dbReference>
<dbReference type="CDD" id="cd03365">
    <property type="entry name" value="TOPRIM_TopoIIA"/>
    <property type="match status" value="1"/>
</dbReference>
<dbReference type="EC" id="5.6.2.2" evidence="5"/>
<feature type="domain" description="Toprim" evidence="22">
    <location>
        <begin position="1500"/>
        <end position="1614"/>
    </location>
</feature>
<dbReference type="Pfam" id="PF00521">
    <property type="entry name" value="DNA_topoisoIV"/>
    <property type="match status" value="1"/>
</dbReference>
<dbReference type="CDD" id="cd03481">
    <property type="entry name" value="TopoIIA_Trans_ScTopoIIA"/>
    <property type="match status" value="1"/>
</dbReference>
<dbReference type="GO" id="GO:0000819">
    <property type="term" value="P:sister chromatid segregation"/>
    <property type="evidence" value="ECO:0007669"/>
    <property type="project" value="TreeGrafter"/>
</dbReference>
<evidence type="ECO:0000259" key="23">
    <source>
        <dbReference type="PROSITE" id="PS52040"/>
    </source>
</evidence>
<feature type="compositionally biased region" description="Basic residues" evidence="20">
    <location>
        <begin position="160"/>
        <end position="171"/>
    </location>
</feature>
<dbReference type="GO" id="GO:0005634">
    <property type="term" value="C:nucleus"/>
    <property type="evidence" value="ECO:0007669"/>
    <property type="project" value="TreeGrafter"/>
</dbReference>
<evidence type="ECO:0000256" key="4">
    <source>
        <dbReference type="ARBA" id="ARBA00011080"/>
    </source>
</evidence>
<dbReference type="InterPro" id="IPR002314">
    <property type="entry name" value="aa-tRNA-synt_IIb"/>
</dbReference>
<keyword evidence="8" id="KW-0479">Metal-binding</keyword>
<feature type="active site" description="O-(5'-phospho-DNA)-tyrosine intermediate" evidence="18">
    <location>
        <position position="1836"/>
    </location>
</feature>
<feature type="compositionally biased region" description="Polar residues" evidence="20">
    <location>
        <begin position="1048"/>
        <end position="1059"/>
    </location>
</feature>
<organism evidence="24 25">
    <name type="scientific">Pseudozyma antarctica (strain T-34)</name>
    <name type="common">Yeast</name>
    <name type="synonym">Candida antarctica</name>
    <dbReference type="NCBI Taxonomy" id="1151754"/>
    <lineage>
        <taxon>Eukaryota</taxon>
        <taxon>Fungi</taxon>
        <taxon>Dikarya</taxon>
        <taxon>Basidiomycota</taxon>
        <taxon>Ustilaginomycotina</taxon>
        <taxon>Ustilaginomycetes</taxon>
        <taxon>Ustilaginales</taxon>
        <taxon>Ustilaginaceae</taxon>
        <taxon>Moesziomyces</taxon>
    </lineage>
</organism>
<evidence type="ECO:0000313" key="24">
    <source>
        <dbReference type="EMBL" id="GAC73099.1"/>
    </source>
</evidence>
<protein>
    <recommendedName>
        <fullName evidence="6">DNA topoisomerase 2</fullName>
        <ecNumber evidence="5">5.6.2.2</ecNumber>
    </recommendedName>
    <alternativeName>
        <fullName evidence="16">DNA topoisomerase II</fullName>
    </alternativeName>
</protein>
<feature type="region of interest" description="Disordered" evidence="20">
    <location>
        <begin position="35"/>
        <end position="94"/>
    </location>
</feature>
<gene>
    <name evidence="24" type="ORF">PANT_8d00062</name>
</gene>
<dbReference type="Proteomes" id="UP000011976">
    <property type="component" value="Unassembled WGS sequence"/>
</dbReference>
<dbReference type="PRINTS" id="PR00418">
    <property type="entry name" value="TPI2FAMILY"/>
</dbReference>
<keyword evidence="15 18" id="KW-0413">Isomerase</keyword>
<dbReference type="FunFam" id="3.30.565.10:FF:000004">
    <property type="entry name" value="DNA topoisomerase 2"/>
    <property type="match status" value="1"/>
</dbReference>
<dbReference type="GO" id="GO:0003918">
    <property type="term" value="F:DNA topoisomerase type II (double strand cut, ATP-hydrolyzing) activity"/>
    <property type="evidence" value="ECO:0007669"/>
    <property type="project" value="UniProtKB-EC"/>
</dbReference>
<dbReference type="SUPFAM" id="SSF56719">
    <property type="entry name" value="Type II DNA topoisomerase"/>
    <property type="match status" value="1"/>
</dbReference>
<comment type="catalytic activity">
    <reaction evidence="1 18">
        <text>ATP-dependent breakage, passage and rejoining of double-stranded DNA.</text>
        <dbReference type="EC" id="5.6.2.2"/>
    </reaction>
</comment>
<keyword evidence="12 18" id="KW-0799">Topoisomerase</keyword>
<proteinExistence type="inferred from homology"/>
<dbReference type="InterPro" id="IPR013506">
    <property type="entry name" value="Topo_IIA_bsu_dom2"/>
</dbReference>
<feature type="coiled-coil region" evidence="19">
    <location>
        <begin position="2153"/>
        <end position="2180"/>
    </location>
</feature>